<keyword evidence="1" id="KW-0472">Membrane</keyword>
<feature type="transmembrane region" description="Helical" evidence="1">
    <location>
        <begin position="27"/>
        <end position="55"/>
    </location>
</feature>
<name>A0A397SP01_9GLOM</name>
<proteinExistence type="predicted"/>
<evidence type="ECO:0000313" key="2">
    <source>
        <dbReference type="EMBL" id="RIA87930.1"/>
    </source>
</evidence>
<dbReference type="Proteomes" id="UP000265703">
    <property type="component" value="Unassembled WGS sequence"/>
</dbReference>
<dbReference type="EMBL" id="QKYT01000286">
    <property type="protein sequence ID" value="RIA87930.1"/>
    <property type="molecule type" value="Genomic_DNA"/>
</dbReference>
<gene>
    <name evidence="2" type="ORF">C1645_776140</name>
</gene>
<protein>
    <submittedName>
        <fullName evidence="2">Uncharacterized protein</fullName>
    </submittedName>
</protein>
<keyword evidence="1" id="KW-1133">Transmembrane helix</keyword>
<organism evidence="2 3">
    <name type="scientific">Glomus cerebriforme</name>
    <dbReference type="NCBI Taxonomy" id="658196"/>
    <lineage>
        <taxon>Eukaryota</taxon>
        <taxon>Fungi</taxon>
        <taxon>Fungi incertae sedis</taxon>
        <taxon>Mucoromycota</taxon>
        <taxon>Glomeromycotina</taxon>
        <taxon>Glomeromycetes</taxon>
        <taxon>Glomerales</taxon>
        <taxon>Glomeraceae</taxon>
        <taxon>Glomus</taxon>
    </lineage>
</organism>
<reference evidence="2 3" key="1">
    <citation type="submission" date="2018-06" db="EMBL/GenBank/DDBJ databases">
        <title>Comparative genomics reveals the genomic features of Rhizophagus irregularis, R. cerebriforme, R. diaphanum and Gigaspora rosea, and their symbiotic lifestyle signature.</title>
        <authorList>
            <person name="Morin E."/>
            <person name="San Clemente H."/>
            <person name="Chen E.C.H."/>
            <person name="De La Providencia I."/>
            <person name="Hainaut M."/>
            <person name="Kuo A."/>
            <person name="Kohler A."/>
            <person name="Murat C."/>
            <person name="Tang N."/>
            <person name="Roy S."/>
            <person name="Loubradou J."/>
            <person name="Henrissat B."/>
            <person name="Grigoriev I.V."/>
            <person name="Corradi N."/>
            <person name="Roux C."/>
            <person name="Martin F.M."/>
        </authorList>
    </citation>
    <scope>NUCLEOTIDE SEQUENCE [LARGE SCALE GENOMIC DNA]</scope>
    <source>
        <strain evidence="2 3">DAOM 227022</strain>
    </source>
</reference>
<keyword evidence="1" id="KW-0812">Transmembrane</keyword>
<sequence>MMIKVEAESEGKFEDRRNSVLISRKNFIDFIIFFCLKFSLKYLHYFMGLVILYIFHIF</sequence>
<keyword evidence="3" id="KW-1185">Reference proteome</keyword>
<evidence type="ECO:0000256" key="1">
    <source>
        <dbReference type="SAM" id="Phobius"/>
    </source>
</evidence>
<comment type="caution">
    <text evidence="2">The sequence shown here is derived from an EMBL/GenBank/DDBJ whole genome shotgun (WGS) entry which is preliminary data.</text>
</comment>
<evidence type="ECO:0000313" key="3">
    <source>
        <dbReference type="Proteomes" id="UP000265703"/>
    </source>
</evidence>
<dbReference type="AlphaFoldDB" id="A0A397SP01"/>
<accession>A0A397SP01</accession>